<accession>A0A0B1PB10</accession>
<organism evidence="1 2">
    <name type="scientific">Uncinula necator</name>
    <name type="common">Grape powdery mildew</name>
    <dbReference type="NCBI Taxonomy" id="52586"/>
    <lineage>
        <taxon>Eukaryota</taxon>
        <taxon>Fungi</taxon>
        <taxon>Dikarya</taxon>
        <taxon>Ascomycota</taxon>
        <taxon>Pezizomycotina</taxon>
        <taxon>Leotiomycetes</taxon>
        <taxon>Erysiphales</taxon>
        <taxon>Erysiphaceae</taxon>
        <taxon>Erysiphe</taxon>
    </lineage>
</organism>
<dbReference type="HOGENOM" id="CLU_2499558_0_0_1"/>
<dbReference type="EMBL" id="JNVN01000398">
    <property type="protein sequence ID" value="KHJ35438.1"/>
    <property type="molecule type" value="Genomic_DNA"/>
</dbReference>
<evidence type="ECO:0000313" key="1">
    <source>
        <dbReference type="EMBL" id="KHJ35438.1"/>
    </source>
</evidence>
<dbReference type="Proteomes" id="UP000030854">
    <property type="component" value="Unassembled WGS sequence"/>
</dbReference>
<evidence type="ECO:0000313" key="2">
    <source>
        <dbReference type="Proteomes" id="UP000030854"/>
    </source>
</evidence>
<comment type="caution">
    <text evidence="1">The sequence shown here is derived from an EMBL/GenBank/DDBJ whole genome shotgun (WGS) entry which is preliminary data.</text>
</comment>
<keyword evidence="2" id="KW-1185">Reference proteome</keyword>
<reference evidence="1 2" key="1">
    <citation type="journal article" date="2014" name="BMC Genomics">
        <title>Adaptive genomic structural variation in the grape powdery mildew pathogen, Erysiphe necator.</title>
        <authorList>
            <person name="Jones L."/>
            <person name="Riaz S."/>
            <person name="Morales-Cruz A."/>
            <person name="Amrine K.C."/>
            <person name="McGuire B."/>
            <person name="Gubler W.D."/>
            <person name="Walker M.A."/>
            <person name="Cantu D."/>
        </authorList>
    </citation>
    <scope>NUCLEOTIDE SEQUENCE [LARGE SCALE GENOMIC DNA]</scope>
    <source>
        <strain evidence="2">c</strain>
    </source>
</reference>
<sequence length="86" mass="9768">MLGSSAITRFYRSSTASLRLKIFFPTPNLLKRTNIIASNLYADQLDDGLRAHQGLFKIRLSKKLRSLNCPSCLCRDLHHQSSRAPH</sequence>
<proteinExistence type="predicted"/>
<gene>
    <name evidence="1" type="ORF">EV44_g3336</name>
</gene>
<dbReference type="AlphaFoldDB" id="A0A0B1PB10"/>
<name>A0A0B1PB10_UNCNE</name>
<protein>
    <submittedName>
        <fullName evidence="1">Uncharacterized protein</fullName>
    </submittedName>
</protein>